<keyword evidence="2" id="KW-1185">Reference proteome</keyword>
<dbReference type="EMBL" id="CAXKWB010070471">
    <property type="protein sequence ID" value="CAL4194174.1"/>
    <property type="molecule type" value="Genomic_DNA"/>
</dbReference>
<evidence type="ECO:0008006" key="3">
    <source>
        <dbReference type="Google" id="ProtNLM"/>
    </source>
</evidence>
<name>A0AAV2SJL5_MEGNR</name>
<evidence type="ECO:0000313" key="2">
    <source>
        <dbReference type="Proteomes" id="UP001497623"/>
    </source>
</evidence>
<feature type="non-terminal residue" evidence="1">
    <location>
        <position position="299"/>
    </location>
</feature>
<organism evidence="1 2">
    <name type="scientific">Meganyctiphanes norvegica</name>
    <name type="common">Northern krill</name>
    <name type="synonym">Thysanopoda norvegica</name>
    <dbReference type="NCBI Taxonomy" id="48144"/>
    <lineage>
        <taxon>Eukaryota</taxon>
        <taxon>Metazoa</taxon>
        <taxon>Ecdysozoa</taxon>
        <taxon>Arthropoda</taxon>
        <taxon>Crustacea</taxon>
        <taxon>Multicrustacea</taxon>
        <taxon>Malacostraca</taxon>
        <taxon>Eumalacostraca</taxon>
        <taxon>Eucarida</taxon>
        <taxon>Euphausiacea</taxon>
        <taxon>Euphausiidae</taxon>
        <taxon>Meganyctiphanes</taxon>
    </lineage>
</organism>
<protein>
    <recommendedName>
        <fullName evidence="3">Fibronectin type-III domain-containing protein</fullName>
    </recommendedName>
</protein>
<reference evidence="1 2" key="1">
    <citation type="submission" date="2024-05" db="EMBL/GenBank/DDBJ databases">
        <authorList>
            <person name="Wallberg A."/>
        </authorList>
    </citation>
    <scope>NUCLEOTIDE SEQUENCE [LARGE SCALE GENOMIC DNA]</scope>
</reference>
<dbReference type="AlphaFoldDB" id="A0AAV2SJL5"/>
<evidence type="ECO:0000313" key="1">
    <source>
        <dbReference type="EMBL" id="CAL4194174.1"/>
    </source>
</evidence>
<comment type="caution">
    <text evidence="1">The sequence shown here is derived from an EMBL/GenBank/DDBJ whole genome shotgun (WGS) entry which is preliminary data.</text>
</comment>
<gene>
    <name evidence="1" type="ORF">MNOR_LOCUS36914</name>
</gene>
<dbReference type="Proteomes" id="UP001497623">
    <property type="component" value="Unassembled WGS sequence"/>
</dbReference>
<sequence>EISSIGDTELHTRTGGEREFEISATYVSNSATVDILFYEDGDVPSDSTQCTTNTNPCTATPPDAVVFNILLVALDDDGVVVESSITEFEDYAINVNQLSSKSVEVTWSGSTSPIKQELSNVSAATEYDYEVTIDDESAAFEKTVVNICDNDACKAFFVKITTSTIKCSVYKTSSPTMKTSRSLDMDTSAEPLILTRFSDLSKTANPIHVGFSSHGKVTGITELFLVVIKHDDPDPSEQSWVDTESLDDIPNNDEEVIFSFPYADRLPKVGDGDDVTLVVVAHDGEKPLAAGEFNFVFDA</sequence>
<feature type="non-terminal residue" evidence="1">
    <location>
        <position position="1"/>
    </location>
</feature>
<accession>A0AAV2SJL5</accession>
<proteinExistence type="predicted"/>